<accession>A0AAD5PEZ7</accession>
<sequence length="103" mass="11703">MVFFHEGYANNPNPINIYSFVSGIYVREIGRNEDFHRIDGTYRSINCLNEGLEYLTEIEDLNPILLHTVVKIAASLFVGKNLCENEDLLDIFKNFGTCVGSAR</sequence>
<comment type="caution">
    <text evidence="1">The sequence shown here is derived from an EMBL/GenBank/DDBJ whole genome shotgun (WGS) entry which is preliminary data.</text>
</comment>
<organism evidence="1 2">
    <name type="scientific">Phascolomyces articulosus</name>
    <dbReference type="NCBI Taxonomy" id="60185"/>
    <lineage>
        <taxon>Eukaryota</taxon>
        <taxon>Fungi</taxon>
        <taxon>Fungi incertae sedis</taxon>
        <taxon>Mucoromycota</taxon>
        <taxon>Mucoromycotina</taxon>
        <taxon>Mucoromycetes</taxon>
        <taxon>Mucorales</taxon>
        <taxon>Lichtheimiaceae</taxon>
        <taxon>Phascolomyces</taxon>
    </lineage>
</organism>
<protein>
    <submittedName>
        <fullName evidence="1">Uncharacterized protein</fullName>
    </submittedName>
</protein>
<evidence type="ECO:0000313" key="2">
    <source>
        <dbReference type="Proteomes" id="UP001209540"/>
    </source>
</evidence>
<evidence type="ECO:0000313" key="1">
    <source>
        <dbReference type="EMBL" id="KAI9265207.1"/>
    </source>
</evidence>
<dbReference type="AlphaFoldDB" id="A0AAD5PEZ7"/>
<dbReference type="EMBL" id="JAIXMP010000011">
    <property type="protein sequence ID" value="KAI9265207.1"/>
    <property type="molecule type" value="Genomic_DNA"/>
</dbReference>
<keyword evidence="2" id="KW-1185">Reference proteome</keyword>
<reference evidence="1" key="1">
    <citation type="journal article" date="2022" name="IScience">
        <title>Evolution of zygomycete secretomes and the origins of terrestrial fungal ecologies.</title>
        <authorList>
            <person name="Chang Y."/>
            <person name="Wang Y."/>
            <person name="Mondo S."/>
            <person name="Ahrendt S."/>
            <person name="Andreopoulos W."/>
            <person name="Barry K."/>
            <person name="Beard J."/>
            <person name="Benny G.L."/>
            <person name="Blankenship S."/>
            <person name="Bonito G."/>
            <person name="Cuomo C."/>
            <person name="Desiro A."/>
            <person name="Gervers K.A."/>
            <person name="Hundley H."/>
            <person name="Kuo A."/>
            <person name="LaButti K."/>
            <person name="Lang B.F."/>
            <person name="Lipzen A."/>
            <person name="O'Donnell K."/>
            <person name="Pangilinan J."/>
            <person name="Reynolds N."/>
            <person name="Sandor L."/>
            <person name="Smith M.E."/>
            <person name="Tsang A."/>
            <person name="Grigoriev I.V."/>
            <person name="Stajich J.E."/>
            <person name="Spatafora J.W."/>
        </authorList>
    </citation>
    <scope>NUCLEOTIDE SEQUENCE</scope>
    <source>
        <strain evidence="1">RSA 2281</strain>
    </source>
</reference>
<gene>
    <name evidence="1" type="ORF">BDA99DRAFT_536690</name>
</gene>
<dbReference type="Proteomes" id="UP001209540">
    <property type="component" value="Unassembled WGS sequence"/>
</dbReference>
<proteinExistence type="predicted"/>
<reference evidence="1" key="2">
    <citation type="submission" date="2023-02" db="EMBL/GenBank/DDBJ databases">
        <authorList>
            <consortium name="DOE Joint Genome Institute"/>
            <person name="Mondo S.J."/>
            <person name="Chang Y."/>
            <person name="Wang Y."/>
            <person name="Ahrendt S."/>
            <person name="Andreopoulos W."/>
            <person name="Barry K."/>
            <person name="Beard J."/>
            <person name="Benny G.L."/>
            <person name="Blankenship S."/>
            <person name="Bonito G."/>
            <person name="Cuomo C."/>
            <person name="Desiro A."/>
            <person name="Gervers K.A."/>
            <person name="Hundley H."/>
            <person name="Kuo A."/>
            <person name="LaButti K."/>
            <person name="Lang B.F."/>
            <person name="Lipzen A."/>
            <person name="O'Donnell K."/>
            <person name="Pangilinan J."/>
            <person name="Reynolds N."/>
            <person name="Sandor L."/>
            <person name="Smith M.W."/>
            <person name="Tsang A."/>
            <person name="Grigoriev I.V."/>
            <person name="Stajich J.E."/>
            <person name="Spatafora J.W."/>
        </authorList>
    </citation>
    <scope>NUCLEOTIDE SEQUENCE</scope>
    <source>
        <strain evidence="1">RSA 2281</strain>
    </source>
</reference>
<name>A0AAD5PEZ7_9FUNG</name>